<evidence type="ECO:0000256" key="2">
    <source>
        <dbReference type="ARBA" id="ARBA00022630"/>
    </source>
</evidence>
<dbReference type="InterPro" id="IPR036188">
    <property type="entry name" value="FAD/NAD-bd_sf"/>
</dbReference>
<dbReference type="AlphaFoldDB" id="F2R9U9"/>
<keyword evidence="7" id="KW-1185">Reference proteome</keyword>
<evidence type="ECO:0000313" key="7">
    <source>
        <dbReference type="Proteomes" id="UP000006854"/>
    </source>
</evidence>
<name>F2R9U9_STRVP</name>
<protein>
    <submittedName>
        <fullName evidence="6">2-polyprenyl-6-methoxyphenol hydroxylase and related FAD-dependent oxidoreductases</fullName>
    </submittedName>
</protein>
<dbReference type="Gene3D" id="3.30.9.10">
    <property type="entry name" value="D-Amino Acid Oxidase, subunit A, domain 2"/>
    <property type="match status" value="1"/>
</dbReference>
<evidence type="ECO:0000256" key="4">
    <source>
        <dbReference type="SAM" id="MobiDB-lite"/>
    </source>
</evidence>
<dbReference type="Gene3D" id="3.50.50.60">
    <property type="entry name" value="FAD/NAD(P)-binding domain"/>
    <property type="match status" value="1"/>
</dbReference>
<keyword evidence="2" id="KW-0285">Flavoprotein</keyword>
<dbReference type="HOGENOM" id="CLU_009665_14_2_11"/>
<reference evidence="6 7" key="1">
    <citation type="journal article" date="2011" name="BMC Genomics">
        <title>Genome-wide analysis of the role of GlnR in Streptomyces venezuelae provides new insights into global nitrogen regulation in actinomycetes.</title>
        <authorList>
            <person name="Pullan S.T."/>
            <person name="Bibb M.J."/>
            <person name="Merrick M."/>
        </authorList>
    </citation>
    <scope>NUCLEOTIDE SEQUENCE [LARGE SCALE GENOMIC DNA]</scope>
    <source>
        <strain evidence="6">ATCC 10712</strain>
    </source>
</reference>
<dbReference type="EMBL" id="FR845719">
    <property type="protein sequence ID" value="CCA54049.1"/>
    <property type="molecule type" value="Genomic_DNA"/>
</dbReference>
<dbReference type="NCBIfam" id="NF004780">
    <property type="entry name" value="PRK06126.1"/>
    <property type="match status" value="1"/>
</dbReference>
<dbReference type="KEGG" id="sve:SVEN_0762"/>
<feature type="region of interest" description="Disordered" evidence="4">
    <location>
        <begin position="411"/>
        <end position="433"/>
    </location>
</feature>
<dbReference type="OrthoDB" id="8670884at2"/>
<dbReference type="Pfam" id="PF01494">
    <property type="entry name" value="FAD_binding_3"/>
    <property type="match status" value="1"/>
</dbReference>
<dbReference type="Gene3D" id="3.40.30.120">
    <property type="match status" value="1"/>
</dbReference>
<evidence type="ECO:0000259" key="5">
    <source>
        <dbReference type="Pfam" id="PF01494"/>
    </source>
</evidence>
<dbReference type="RefSeq" id="WP_015031968.1">
    <property type="nucleotide sequence ID" value="NC_018750.1"/>
</dbReference>
<dbReference type="InterPro" id="IPR002938">
    <property type="entry name" value="FAD-bd"/>
</dbReference>
<proteinExistence type="predicted"/>
<dbReference type="PANTHER" id="PTHR43004:SF19">
    <property type="entry name" value="BINDING MONOOXYGENASE, PUTATIVE (JCVI)-RELATED"/>
    <property type="match status" value="1"/>
</dbReference>
<dbReference type="PATRIC" id="fig|953739.5.peg.2809"/>
<dbReference type="GeneID" id="51861350"/>
<sequence>METEVLIVGGGPVGLALALDLAHRGVDFVLAEAGDGRVTHPKVSTIGPRAMEAFRRWGVADAIRGAGWPADHTLDVAWVTAVGGHELHRVPLGTAGGRPPLPYTPEPEAVCPQHWLAPLLTERVGVHPAGPVRLGTRLLGFTRLPDRVSAGLVDGAGVRTTVHARYLVGCDGVSSRVRKACGIDAPERHRTRVLRNILFRAPELAERLGPRAALVHFVTEPGGLRYPLRAIDGRGLYRLTCPAGPAEAAKSVRRAVAPDVPFEVLSDTTWHLTHRVASRYRAGRVLLAGDAAHTLSPSGGFGLATGVGDAADLGWKLAAELAGWAGPGLLDSYESERRPVALRSLEESHRNLRRTLDRRLSGALCDPTPEGERARAALSREIAESDPGREFDAPDAHFAHRYASPVVAPVAADEKAAEPGPPEGPRAEPAWNRSAVPGARAPHAWLAPGRSTLDLFGGEFVLLRVGARAPLTDGLVRAFGDRRVPLRVEHCDTPEVTRRYDRPLVLVRPDGHVAWRGHTAPPDPTRLADLVRGAGATATGSGDAG</sequence>
<dbReference type="eggNOG" id="COG0654">
    <property type="taxonomic scope" value="Bacteria"/>
</dbReference>
<comment type="cofactor">
    <cofactor evidence="1">
        <name>FAD</name>
        <dbReference type="ChEBI" id="CHEBI:57692"/>
    </cofactor>
</comment>
<dbReference type="PANTHER" id="PTHR43004">
    <property type="entry name" value="TRK SYSTEM POTASSIUM UPTAKE PROTEIN"/>
    <property type="match status" value="1"/>
</dbReference>
<dbReference type="GO" id="GO:0071949">
    <property type="term" value="F:FAD binding"/>
    <property type="evidence" value="ECO:0007669"/>
    <property type="project" value="InterPro"/>
</dbReference>
<keyword evidence="3" id="KW-0274">FAD</keyword>
<dbReference type="Proteomes" id="UP000006854">
    <property type="component" value="Chromosome"/>
</dbReference>
<evidence type="ECO:0000256" key="3">
    <source>
        <dbReference type="ARBA" id="ARBA00022827"/>
    </source>
</evidence>
<dbReference type="STRING" id="953739.SVEN_0762"/>
<evidence type="ECO:0000256" key="1">
    <source>
        <dbReference type="ARBA" id="ARBA00001974"/>
    </source>
</evidence>
<dbReference type="PRINTS" id="PR00420">
    <property type="entry name" value="RNGMNOXGNASE"/>
</dbReference>
<feature type="domain" description="FAD-binding" evidence="5">
    <location>
        <begin position="2"/>
        <end position="346"/>
    </location>
</feature>
<dbReference type="InterPro" id="IPR050641">
    <property type="entry name" value="RIFMO-like"/>
</dbReference>
<organism evidence="6 7">
    <name type="scientific">Streptomyces venezuelae (strain ATCC 10712 / CBS 650.69 / DSM 40230 / JCM 4526 / NBRC 13096 / PD 04745)</name>
    <dbReference type="NCBI Taxonomy" id="953739"/>
    <lineage>
        <taxon>Bacteria</taxon>
        <taxon>Bacillati</taxon>
        <taxon>Actinomycetota</taxon>
        <taxon>Actinomycetes</taxon>
        <taxon>Kitasatosporales</taxon>
        <taxon>Streptomycetaceae</taxon>
        <taxon>Streptomyces</taxon>
    </lineage>
</organism>
<evidence type="ECO:0000313" key="6">
    <source>
        <dbReference type="EMBL" id="CCA54049.1"/>
    </source>
</evidence>
<dbReference type="GO" id="GO:0016709">
    <property type="term" value="F:oxidoreductase activity, acting on paired donors, with incorporation or reduction of molecular oxygen, NAD(P)H as one donor, and incorporation of one atom of oxygen"/>
    <property type="evidence" value="ECO:0007669"/>
    <property type="project" value="UniProtKB-ARBA"/>
</dbReference>
<dbReference type="SUPFAM" id="SSF51905">
    <property type="entry name" value="FAD/NAD(P)-binding domain"/>
    <property type="match status" value="1"/>
</dbReference>
<gene>
    <name evidence="6" type="ordered locus">SVEN_0762</name>
</gene>
<accession>F2R9U9</accession>
<dbReference type="Pfam" id="PF21274">
    <property type="entry name" value="Rng_hyd_C"/>
    <property type="match status" value="1"/>
</dbReference>